<sequence>SINITKMDTWSVERFLTIDISRISKDYIVKLRRAIRNVSATRVEHTFKELGTSSPDEASLDKVKPDRRELDRIVMGDILGLTDDEQLEVYRAVVDLVKSRIEKAKSFGKRKKTKDGLDIDLFIKTVMDKVGEDTLGKFYQEKILSHKPLATKRLPKATGKVRIEPELFGWRLSWGRQHLDCASEYEARYLKNWLEVGLDSIKMPKNEDYLKGVVPSLEELKERIETTFDTYLRSIVSPKVQQRLRHQLWQEAIK</sequence>
<dbReference type="AlphaFoldDB" id="X1PAD0"/>
<gene>
    <name evidence="1" type="ORF">S06H3_37998</name>
</gene>
<reference evidence="1" key="1">
    <citation type="journal article" date="2014" name="Front. Microbiol.">
        <title>High frequency of phylogenetically diverse reductive dehalogenase-homologous genes in deep subseafloor sedimentary metagenomes.</title>
        <authorList>
            <person name="Kawai M."/>
            <person name="Futagami T."/>
            <person name="Toyoda A."/>
            <person name="Takaki Y."/>
            <person name="Nishi S."/>
            <person name="Hori S."/>
            <person name="Arai W."/>
            <person name="Tsubouchi T."/>
            <person name="Morono Y."/>
            <person name="Uchiyama I."/>
            <person name="Ito T."/>
            <person name="Fujiyama A."/>
            <person name="Inagaki F."/>
            <person name="Takami H."/>
        </authorList>
    </citation>
    <scope>NUCLEOTIDE SEQUENCE</scope>
    <source>
        <strain evidence="1">Expedition CK06-06</strain>
    </source>
</reference>
<dbReference type="EMBL" id="BARV01023127">
    <property type="protein sequence ID" value="GAI27884.1"/>
    <property type="molecule type" value="Genomic_DNA"/>
</dbReference>
<feature type="non-terminal residue" evidence="1">
    <location>
        <position position="1"/>
    </location>
</feature>
<name>X1PAD0_9ZZZZ</name>
<evidence type="ECO:0000313" key="1">
    <source>
        <dbReference type="EMBL" id="GAI27884.1"/>
    </source>
</evidence>
<accession>X1PAD0</accession>
<organism evidence="1">
    <name type="scientific">marine sediment metagenome</name>
    <dbReference type="NCBI Taxonomy" id="412755"/>
    <lineage>
        <taxon>unclassified sequences</taxon>
        <taxon>metagenomes</taxon>
        <taxon>ecological metagenomes</taxon>
    </lineage>
</organism>
<proteinExistence type="predicted"/>
<protein>
    <submittedName>
        <fullName evidence="1">Uncharacterized protein</fullName>
    </submittedName>
</protein>
<comment type="caution">
    <text evidence="1">The sequence shown here is derived from an EMBL/GenBank/DDBJ whole genome shotgun (WGS) entry which is preliminary data.</text>
</comment>